<dbReference type="Proteomes" id="UP000199205">
    <property type="component" value="Unassembled WGS sequence"/>
</dbReference>
<reference evidence="2" key="1">
    <citation type="submission" date="2016-08" db="EMBL/GenBank/DDBJ databases">
        <authorList>
            <person name="Varghese N."/>
            <person name="Submissions Spin"/>
        </authorList>
    </citation>
    <scope>NUCLEOTIDE SEQUENCE [LARGE SCALE GENOMIC DNA]</scope>
    <source>
        <strain evidence="2">P1-7</strain>
    </source>
</reference>
<evidence type="ECO:0008006" key="3">
    <source>
        <dbReference type="Google" id="ProtNLM"/>
    </source>
</evidence>
<dbReference type="AlphaFoldDB" id="A0A1C3WZP3"/>
<evidence type="ECO:0000313" key="1">
    <source>
        <dbReference type="EMBL" id="SCB45356.1"/>
    </source>
</evidence>
<gene>
    <name evidence="1" type="ORF">GA0061101_1218</name>
</gene>
<dbReference type="EMBL" id="FMAF01000021">
    <property type="protein sequence ID" value="SCB45356.1"/>
    <property type="molecule type" value="Genomic_DNA"/>
</dbReference>
<accession>A0A1C3WZP3</accession>
<name>A0A1C3WZP3_9HYPH</name>
<dbReference type="Pfam" id="PF06169">
    <property type="entry name" value="DUF982"/>
    <property type="match status" value="1"/>
</dbReference>
<organism evidence="1 2">
    <name type="scientific">Rhizobium lusitanum</name>
    <dbReference type="NCBI Taxonomy" id="293958"/>
    <lineage>
        <taxon>Bacteria</taxon>
        <taxon>Pseudomonadati</taxon>
        <taxon>Pseudomonadota</taxon>
        <taxon>Alphaproteobacteria</taxon>
        <taxon>Hyphomicrobiales</taxon>
        <taxon>Rhizobiaceae</taxon>
        <taxon>Rhizobium/Agrobacterium group</taxon>
        <taxon>Rhizobium</taxon>
    </lineage>
</organism>
<proteinExistence type="predicted"/>
<dbReference type="InterPro" id="IPR010385">
    <property type="entry name" value="DUF982"/>
</dbReference>
<dbReference type="Gene3D" id="6.10.250.730">
    <property type="match status" value="1"/>
</dbReference>
<sequence>MTAPINIWVGKESKMKPDMFQEPVSILVGLGFPAEIRSVTEAYRHLMEWPVSSRDPAHSIALKACDAALRGEIEAETVRGLFAAFAEKHDLLAPDGGVIVASRLRRDRDPHVR</sequence>
<protein>
    <recommendedName>
        <fullName evidence="3">DUF982 domain-containing protein</fullName>
    </recommendedName>
</protein>
<evidence type="ECO:0000313" key="2">
    <source>
        <dbReference type="Proteomes" id="UP000199205"/>
    </source>
</evidence>